<reference evidence="2 3" key="1">
    <citation type="submission" date="2020-08" db="EMBL/GenBank/DDBJ databases">
        <title>Genomic Encyclopedia of Type Strains, Phase III (KMG-III): the genomes of soil and plant-associated and newly described type strains.</title>
        <authorList>
            <person name="Whitman W."/>
        </authorList>
    </citation>
    <scope>NUCLEOTIDE SEQUENCE [LARGE SCALE GENOMIC DNA]</scope>
    <source>
        <strain evidence="2 3">CECT 3302</strain>
    </source>
</reference>
<evidence type="ECO:0000313" key="2">
    <source>
        <dbReference type="EMBL" id="MBB3091718.1"/>
    </source>
</evidence>
<evidence type="ECO:0000256" key="1">
    <source>
        <dbReference type="SAM" id="MobiDB-lite"/>
    </source>
</evidence>
<protein>
    <recommendedName>
        <fullName evidence="4">NAD(+)--protein-arginine ADP-ribosyltransferase</fullName>
    </recommendedName>
</protein>
<dbReference type="AlphaFoldDB" id="A0A7W5FAX1"/>
<feature type="region of interest" description="Disordered" evidence="1">
    <location>
        <begin position="102"/>
        <end position="140"/>
    </location>
</feature>
<dbReference type="Proteomes" id="UP000577707">
    <property type="component" value="Unassembled WGS sequence"/>
</dbReference>
<accession>A0A7W5FAX1</accession>
<proteinExistence type="predicted"/>
<comment type="caution">
    <text evidence="2">The sequence shown here is derived from an EMBL/GenBank/DDBJ whole genome shotgun (WGS) entry which is preliminary data.</text>
</comment>
<organism evidence="2 3">
    <name type="scientific">Nocardioides albus</name>
    <dbReference type="NCBI Taxonomy" id="1841"/>
    <lineage>
        <taxon>Bacteria</taxon>
        <taxon>Bacillati</taxon>
        <taxon>Actinomycetota</taxon>
        <taxon>Actinomycetes</taxon>
        <taxon>Propionibacteriales</taxon>
        <taxon>Nocardioidaceae</taxon>
        <taxon>Nocardioides</taxon>
    </lineage>
</organism>
<feature type="compositionally biased region" description="Pro residues" evidence="1">
    <location>
        <begin position="111"/>
        <end position="129"/>
    </location>
</feature>
<evidence type="ECO:0008006" key="4">
    <source>
        <dbReference type="Google" id="ProtNLM"/>
    </source>
</evidence>
<dbReference type="RefSeq" id="WP_183550454.1">
    <property type="nucleotide sequence ID" value="NZ_BMQT01000015.1"/>
</dbReference>
<keyword evidence="3" id="KW-1185">Reference proteome</keyword>
<name>A0A7W5FAX1_9ACTN</name>
<evidence type="ECO:0000313" key="3">
    <source>
        <dbReference type="Proteomes" id="UP000577707"/>
    </source>
</evidence>
<gene>
    <name evidence="2" type="ORF">FHS12_004693</name>
</gene>
<dbReference type="EMBL" id="JACHXG010000012">
    <property type="protein sequence ID" value="MBB3091718.1"/>
    <property type="molecule type" value="Genomic_DNA"/>
</dbReference>
<sequence>MITFDEARWIARRYLEHYPPAMSGTLYVSPEGFEDDEHYMPVYGAREYFIDGVGPYARMDNTVLFIDKRTGEITQDIHVAALDKIRRMTPVNTTIDIDMSEAPSDDFMSLTPPPARMQVDPGPPPPPPRPRSKQPPVDPMAERARKLIQELRRVPAWWGVSFRGFTRESQFGVGTRSAVARGLVPASRNLRMATENFTCTGAYAIVGPDGRAIESIAIKDEQEIVFLPGTFFQFIGDYEVDGFPIRLVNQTTIDPADRAEVDWDNIRNRVAALHEHETKKVKGTYRIYTPGKFIGDID</sequence>